<dbReference type="PANTHER" id="PTHR43798">
    <property type="entry name" value="MONOACYLGLYCEROL LIPASE"/>
    <property type="match status" value="1"/>
</dbReference>
<dbReference type="PRINTS" id="PR00412">
    <property type="entry name" value="EPOXHYDRLASE"/>
</dbReference>
<dbReference type="PANTHER" id="PTHR43798:SF31">
    <property type="entry name" value="AB HYDROLASE SUPERFAMILY PROTEIN YCLE"/>
    <property type="match status" value="1"/>
</dbReference>
<dbReference type="InterPro" id="IPR029058">
    <property type="entry name" value="AB_hydrolase_fold"/>
</dbReference>
<comment type="caution">
    <text evidence="3">The sequence shown here is derived from an EMBL/GenBank/DDBJ whole genome shotgun (WGS) entry which is preliminary data.</text>
</comment>
<dbReference type="Gene3D" id="3.40.50.1820">
    <property type="entry name" value="alpha/beta hydrolase"/>
    <property type="match status" value="1"/>
</dbReference>
<dbReference type="Proteomes" id="UP001597393">
    <property type="component" value="Unassembled WGS sequence"/>
</dbReference>
<protein>
    <submittedName>
        <fullName evidence="3">Alpha/beta fold hydrolase</fullName>
    </submittedName>
</protein>
<dbReference type="RefSeq" id="WP_380868901.1">
    <property type="nucleotide sequence ID" value="NZ_JBHUMA010000006.1"/>
</dbReference>
<keyword evidence="1 3" id="KW-0378">Hydrolase</keyword>
<keyword evidence="4" id="KW-1185">Reference proteome</keyword>
<evidence type="ECO:0000313" key="3">
    <source>
        <dbReference type="EMBL" id="MFD2598771.1"/>
    </source>
</evidence>
<proteinExistence type="predicted"/>
<gene>
    <name evidence="3" type="ORF">ACFSQ3_07385</name>
</gene>
<name>A0ABW5NI34_9SPHI</name>
<dbReference type="GO" id="GO:0016787">
    <property type="term" value="F:hydrolase activity"/>
    <property type="evidence" value="ECO:0007669"/>
    <property type="project" value="UniProtKB-KW"/>
</dbReference>
<dbReference type="InterPro" id="IPR000073">
    <property type="entry name" value="AB_hydrolase_1"/>
</dbReference>
<evidence type="ECO:0000256" key="1">
    <source>
        <dbReference type="ARBA" id="ARBA00022801"/>
    </source>
</evidence>
<feature type="domain" description="AB hydrolase-1" evidence="2">
    <location>
        <begin position="24"/>
        <end position="261"/>
    </location>
</feature>
<accession>A0ABW5NI34</accession>
<evidence type="ECO:0000259" key="2">
    <source>
        <dbReference type="Pfam" id="PF00561"/>
    </source>
</evidence>
<dbReference type="SUPFAM" id="SSF53474">
    <property type="entry name" value="alpha/beta-Hydrolases"/>
    <property type="match status" value="1"/>
</dbReference>
<sequence length="275" mass="29698">MAQLSLNRAGKTTDIHYSDQGSGKPVVLIHGWPLSHTSWENQIPALVDAGYRVVAYDRRGFGDSTTGDSYDYDTLASDLDALLSELDLHDVTLVGFSMGGGEVIRYVTNHGTDRVSKLALVASIVPLVKQKSDNPDGVPQEDLDEILEAVKSDRIAFLKDFHKQFYNADKNPDAVSEAQLSTDLAVSSAADATATVEAAKAWMDTDFRAESEAITLPTLIVHGKADQTVPITTSAEQAAKLISNSELKVYEDAPHGLNVTHAEKLNSDLIAFLGK</sequence>
<organism evidence="3 4">
    <name type="scientific">Sphingobacterium corticis</name>
    <dbReference type="NCBI Taxonomy" id="1812823"/>
    <lineage>
        <taxon>Bacteria</taxon>
        <taxon>Pseudomonadati</taxon>
        <taxon>Bacteroidota</taxon>
        <taxon>Sphingobacteriia</taxon>
        <taxon>Sphingobacteriales</taxon>
        <taxon>Sphingobacteriaceae</taxon>
        <taxon>Sphingobacterium</taxon>
    </lineage>
</organism>
<dbReference type="EMBL" id="JBHUMA010000006">
    <property type="protein sequence ID" value="MFD2598771.1"/>
    <property type="molecule type" value="Genomic_DNA"/>
</dbReference>
<reference evidence="4" key="1">
    <citation type="journal article" date="2019" name="Int. J. Syst. Evol. Microbiol.">
        <title>The Global Catalogue of Microorganisms (GCM) 10K type strain sequencing project: providing services to taxonomists for standard genome sequencing and annotation.</title>
        <authorList>
            <consortium name="The Broad Institute Genomics Platform"/>
            <consortium name="The Broad Institute Genome Sequencing Center for Infectious Disease"/>
            <person name="Wu L."/>
            <person name="Ma J."/>
        </authorList>
    </citation>
    <scope>NUCLEOTIDE SEQUENCE [LARGE SCALE GENOMIC DNA]</scope>
    <source>
        <strain evidence="4">KCTC 42248</strain>
    </source>
</reference>
<dbReference type="Pfam" id="PF00561">
    <property type="entry name" value="Abhydrolase_1"/>
    <property type="match status" value="1"/>
</dbReference>
<evidence type="ECO:0000313" key="4">
    <source>
        <dbReference type="Proteomes" id="UP001597393"/>
    </source>
</evidence>
<dbReference type="InterPro" id="IPR050266">
    <property type="entry name" value="AB_hydrolase_sf"/>
</dbReference>
<dbReference type="InterPro" id="IPR000639">
    <property type="entry name" value="Epox_hydrolase-like"/>
</dbReference>
<dbReference type="PRINTS" id="PR00111">
    <property type="entry name" value="ABHYDROLASE"/>
</dbReference>